<comment type="similarity">
    <text evidence="4 14 17">Belongs to the phosphoglycerate kinase family.</text>
</comment>
<evidence type="ECO:0000313" key="19">
    <source>
        <dbReference type="EMBL" id="SQI45012.1"/>
    </source>
</evidence>
<comment type="caution">
    <text evidence="14">Lacks conserved residue(s) required for the propagation of feature annotation.</text>
</comment>
<feature type="binding site" evidence="14 15">
    <location>
        <begin position="21"/>
        <end position="23"/>
    </location>
    <ligand>
        <name>substrate</name>
    </ligand>
</feature>
<comment type="catalytic activity">
    <reaction evidence="1 14 17">
        <text>(2R)-3-phosphoglycerate + ATP = (2R)-3-phospho-glyceroyl phosphate + ADP</text>
        <dbReference type="Rhea" id="RHEA:14801"/>
        <dbReference type="ChEBI" id="CHEBI:30616"/>
        <dbReference type="ChEBI" id="CHEBI:57604"/>
        <dbReference type="ChEBI" id="CHEBI:58272"/>
        <dbReference type="ChEBI" id="CHEBI:456216"/>
        <dbReference type="EC" id="2.7.2.3"/>
    </reaction>
</comment>
<comment type="pathway">
    <text evidence="3 14">Carbohydrate degradation; glycolysis; pyruvate from D-glyceraldehyde 3-phosphate: step 2/5.</text>
</comment>
<evidence type="ECO:0000256" key="4">
    <source>
        <dbReference type="ARBA" id="ARBA00008982"/>
    </source>
</evidence>
<keyword evidence="13 14" id="KW-0324">Glycolysis</keyword>
<feature type="binding site" evidence="14 16">
    <location>
        <position position="197"/>
    </location>
    <ligand>
        <name>ATP</name>
        <dbReference type="ChEBI" id="CHEBI:30616"/>
    </ligand>
</feature>
<dbReference type="GO" id="GO:0043531">
    <property type="term" value="F:ADP binding"/>
    <property type="evidence" value="ECO:0007669"/>
    <property type="project" value="TreeGrafter"/>
</dbReference>
<comment type="subcellular location">
    <subcellularLocation>
        <location evidence="2 14">Cytoplasm</location>
    </subcellularLocation>
</comment>
<organism evidence="19 20">
    <name type="scientific">Serratia plymuthica</name>
    <dbReference type="NCBI Taxonomy" id="82996"/>
    <lineage>
        <taxon>Bacteria</taxon>
        <taxon>Pseudomonadati</taxon>
        <taxon>Pseudomonadota</taxon>
        <taxon>Gammaproteobacteria</taxon>
        <taxon>Enterobacterales</taxon>
        <taxon>Yersiniaceae</taxon>
        <taxon>Serratia</taxon>
    </lineage>
</organism>
<feature type="binding site" evidence="15">
    <location>
        <position position="146"/>
    </location>
    <ligand>
        <name>(2R)-3-phosphoglycerate</name>
        <dbReference type="ChEBI" id="CHEBI:58272"/>
    </ligand>
</feature>
<dbReference type="InterPro" id="IPR015824">
    <property type="entry name" value="Phosphoglycerate_kinase_N"/>
</dbReference>
<dbReference type="Gene3D" id="3.40.50.1260">
    <property type="entry name" value="Phosphoglycerate kinase, N-terminal domain"/>
    <property type="match status" value="2"/>
</dbReference>
<keyword evidence="8 14" id="KW-0963">Cytoplasm</keyword>
<evidence type="ECO:0000313" key="20">
    <source>
        <dbReference type="Proteomes" id="UP000248897"/>
    </source>
</evidence>
<evidence type="ECO:0000256" key="3">
    <source>
        <dbReference type="ARBA" id="ARBA00004838"/>
    </source>
</evidence>
<evidence type="ECO:0000256" key="16">
    <source>
        <dbReference type="PIRSR" id="PIRSR000724-2"/>
    </source>
</evidence>
<keyword evidence="10 14" id="KW-0547">Nucleotide-binding</keyword>
<evidence type="ECO:0000256" key="15">
    <source>
        <dbReference type="PIRSR" id="PIRSR000724-1"/>
    </source>
</evidence>
<evidence type="ECO:0000256" key="12">
    <source>
        <dbReference type="ARBA" id="ARBA00022840"/>
    </source>
</evidence>
<evidence type="ECO:0000256" key="2">
    <source>
        <dbReference type="ARBA" id="ARBA00004496"/>
    </source>
</evidence>
<proteinExistence type="inferred from homology"/>
<dbReference type="GO" id="GO:0006096">
    <property type="term" value="P:glycolytic process"/>
    <property type="evidence" value="ECO:0007669"/>
    <property type="project" value="UniProtKB-UniRule"/>
</dbReference>
<sequence length="386" mass="41063">MSVINMSDLDLAGKRVLIRSDLNVPVKDGKVTSDARIRASLPTIEAALKQGARVMVTSHLGRPVEGEYNEEFSLLPVVNYLKEHLKNPVRLAKDYLEGVDVAEGELVVLENVRFNKGEKKDDETLSKKYAALCDVYVMDAFGTAHRAQASTHGVGKFAPVACAGPLLSAELEALGKALGNPARPMVAIVGGSKVSTKFDVLQSLVKIADTVIVGGGIANTFVAIENNVGKSLYEPDFVAAAKDLRDQYGIPVPTDSRVGTEFSETAAATVKSVSDIADNEEIMDFGDETAYAMAALLKNAKTILWNGPVGVFEFPNFRRGTEIVANAIADSEAFSIAGGGDTLAAIDMFGIADKISYISTGGGAFLEFVEGKSLPAVVMLEERAKQ</sequence>
<evidence type="ECO:0000313" key="18">
    <source>
        <dbReference type="EMBL" id="QPS19246.1"/>
    </source>
</evidence>
<dbReference type="GO" id="GO:0005524">
    <property type="term" value="F:ATP binding"/>
    <property type="evidence" value="ECO:0007669"/>
    <property type="project" value="UniProtKB-KW"/>
</dbReference>
<comment type="subunit">
    <text evidence="5 14">Monomer.</text>
</comment>
<feature type="binding site" evidence="14 16">
    <location>
        <position position="313"/>
    </location>
    <ligand>
        <name>ATP</name>
        <dbReference type="ChEBI" id="CHEBI:30616"/>
    </ligand>
</feature>
<keyword evidence="21" id="KW-1185">Reference proteome</keyword>
<keyword evidence="12 14" id="KW-0067">ATP-binding</keyword>
<evidence type="ECO:0000256" key="17">
    <source>
        <dbReference type="RuleBase" id="RU000532"/>
    </source>
</evidence>
<evidence type="ECO:0000256" key="9">
    <source>
        <dbReference type="ARBA" id="ARBA00022679"/>
    </source>
</evidence>
<dbReference type="PRINTS" id="PR00477">
    <property type="entry name" value="PHGLYCKINASE"/>
</dbReference>
<reference evidence="18 21" key="2">
    <citation type="submission" date="2020-12" db="EMBL/GenBank/DDBJ databases">
        <title>FDA dAtabase for Regulatory Grade micrObial Sequences (FDA-ARGOS): Supporting development and validation of Infectious Disease Dx tests.</title>
        <authorList>
            <person name="Sproer C."/>
            <person name="Gronow S."/>
            <person name="Severitt S."/>
            <person name="Schroder I."/>
            <person name="Tallon L."/>
            <person name="Sadzewicz L."/>
            <person name="Zhao X."/>
            <person name="Boylan J."/>
            <person name="Ott S."/>
            <person name="Bowen H."/>
            <person name="Vavikolanu K."/>
            <person name="Mehta A."/>
            <person name="Aluvathingal J."/>
            <person name="Nadendla S."/>
            <person name="Lowell S."/>
            <person name="Myers T."/>
            <person name="Yan Y."/>
            <person name="Sichtig H."/>
        </authorList>
    </citation>
    <scope>NUCLEOTIDE SEQUENCE [LARGE SCALE GENOMIC DNA]</scope>
    <source>
        <strain evidence="18 21">FDAARGOS_907</strain>
    </source>
</reference>
<dbReference type="SUPFAM" id="SSF53748">
    <property type="entry name" value="Phosphoglycerate kinase"/>
    <property type="match status" value="1"/>
</dbReference>
<feature type="binding site" evidence="14">
    <location>
        <position position="113"/>
    </location>
    <ligand>
        <name>substrate</name>
    </ligand>
</feature>
<feature type="binding site" evidence="14 16">
    <location>
        <begin position="339"/>
        <end position="342"/>
    </location>
    <ligand>
        <name>ATP</name>
        <dbReference type="ChEBI" id="CHEBI:30616"/>
    </ligand>
</feature>
<evidence type="ECO:0000256" key="14">
    <source>
        <dbReference type="HAMAP-Rule" id="MF_00145"/>
    </source>
</evidence>
<evidence type="ECO:0000256" key="8">
    <source>
        <dbReference type="ARBA" id="ARBA00022490"/>
    </source>
</evidence>
<dbReference type="Pfam" id="PF00162">
    <property type="entry name" value="PGK"/>
    <property type="match status" value="1"/>
</dbReference>
<dbReference type="RefSeq" id="WP_062868555.1">
    <property type="nucleotide sequence ID" value="NZ_CAMITG010000005.1"/>
</dbReference>
<dbReference type="FunFam" id="3.40.50.1260:FF:000002">
    <property type="entry name" value="Phosphoglycerate kinase"/>
    <property type="match status" value="1"/>
</dbReference>
<evidence type="ECO:0000256" key="13">
    <source>
        <dbReference type="ARBA" id="ARBA00023152"/>
    </source>
</evidence>
<name>A0A2X4VDX6_SERPL</name>
<feature type="binding site" evidence="14">
    <location>
        <position position="36"/>
    </location>
    <ligand>
        <name>substrate</name>
    </ligand>
</feature>
<evidence type="ECO:0000256" key="6">
    <source>
        <dbReference type="ARBA" id="ARBA00013061"/>
    </source>
</evidence>
<dbReference type="InterPro" id="IPR001576">
    <property type="entry name" value="Phosphoglycerate_kinase"/>
</dbReference>
<dbReference type="EMBL" id="LS483469">
    <property type="protein sequence ID" value="SQI45012.1"/>
    <property type="molecule type" value="Genomic_DNA"/>
</dbReference>
<dbReference type="PIRSF" id="PIRSF000724">
    <property type="entry name" value="Pgk"/>
    <property type="match status" value="1"/>
</dbReference>
<evidence type="ECO:0000313" key="21">
    <source>
        <dbReference type="Proteomes" id="UP000594967"/>
    </source>
</evidence>
<feature type="binding site" evidence="15">
    <location>
        <position position="113"/>
    </location>
    <ligand>
        <name>(2R)-3-phosphoglycerate</name>
        <dbReference type="ChEBI" id="CHEBI:58272"/>
    </ligand>
</feature>
<feature type="binding site" evidence="14">
    <location>
        <position position="146"/>
    </location>
    <ligand>
        <name>substrate</name>
    </ligand>
</feature>
<dbReference type="PANTHER" id="PTHR11406">
    <property type="entry name" value="PHOSPHOGLYCERATE KINASE"/>
    <property type="match status" value="1"/>
</dbReference>
<feature type="binding site" evidence="14 15">
    <location>
        <begin position="59"/>
        <end position="62"/>
    </location>
    <ligand>
        <name>substrate</name>
    </ligand>
</feature>
<reference evidence="19 20" key="1">
    <citation type="submission" date="2018-06" db="EMBL/GenBank/DDBJ databases">
        <authorList>
            <consortium name="Pathogen Informatics"/>
            <person name="Doyle S."/>
        </authorList>
    </citation>
    <scope>NUCLEOTIDE SEQUENCE [LARGE SCALE GENOMIC DNA]</scope>
    <source>
        <strain evidence="19 20">NCTC12961</strain>
    </source>
</reference>
<dbReference type="STRING" id="82996.ADP72_15440"/>
<evidence type="ECO:0000256" key="11">
    <source>
        <dbReference type="ARBA" id="ARBA00022777"/>
    </source>
</evidence>
<accession>A0A2X4VDX6</accession>
<gene>
    <name evidence="14 19" type="primary">pgk</name>
    <name evidence="18" type="ORF">I6G64_16825</name>
    <name evidence="19" type="ORF">NCTC12961_04908</name>
</gene>
<dbReference type="FunFam" id="3.40.50.1260:FF:000001">
    <property type="entry name" value="Phosphoglycerate kinase"/>
    <property type="match status" value="1"/>
</dbReference>
<feature type="binding site" evidence="15">
    <location>
        <position position="36"/>
    </location>
    <ligand>
        <name>(2R)-3-phosphoglycerate</name>
        <dbReference type="ChEBI" id="CHEBI:58272"/>
    </ligand>
</feature>
<dbReference type="GO" id="GO:0005829">
    <property type="term" value="C:cytosol"/>
    <property type="evidence" value="ECO:0007669"/>
    <property type="project" value="TreeGrafter"/>
</dbReference>
<dbReference type="Proteomes" id="UP000594967">
    <property type="component" value="Chromosome"/>
</dbReference>
<dbReference type="EC" id="2.7.2.3" evidence="6 14"/>
<protein>
    <recommendedName>
        <fullName evidence="7 14">Phosphoglycerate kinase</fullName>
        <ecNumber evidence="6 14">2.7.2.3</ecNumber>
    </recommendedName>
</protein>
<dbReference type="EMBL" id="CP065673">
    <property type="protein sequence ID" value="QPS19246.1"/>
    <property type="molecule type" value="Genomic_DNA"/>
</dbReference>
<dbReference type="InterPro" id="IPR036043">
    <property type="entry name" value="Phosphoglycerate_kinase_sf"/>
</dbReference>
<dbReference type="GO" id="GO:0006094">
    <property type="term" value="P:gluconeogenesis"/>
    <property type="evidence" value="ECO:0007669"/>
    <property type="project" value="TreeGrafter"/>
</dbReference>
<evidence type="ECO:0000256" key="5">
    <source>
        <dbReference type="ARBA" id="ARBA00011245"/>
    </source>
</evidence>
<keyword evidence="9 14" id="KW-0808">Transferase</keyword>
<dbReference type="InterPro" id="IPR015911">
    <property type="entry name" value="Phosphoglycerate_kinase_CS"/>
</dbReference>
<dbReference type="UniPathway" id="UPA00109">
    <property type="reaction ID" value="UER00185"/>
</dbReference>
<keyword evidence="11 14" id="KW-0418">Kinase</keyword>
<dbReference type="HAMAP" id="MF_00145">
    <property type="entry name" value="Phosphoglyc_kinase"/>
    <property type="match status" value="1"/>
</dbReference>
<evidence type="ECO:0000256" key="10">
    <source>
        <dbReference type="ARBA" id="ARBA00022741"/>
    </source>
</evidence>
<evidence type="ECO:0000256" key="7">
    <source>
        <dbReference type="ARBA" id="ARBA00016471"/>
    </source>
</evidence>
<dbReference type="GO" id="GO:0004618">
    <property type="term" value="F:phosphoglycerate kinase activity"/>
    <property type="evidence" value="ECO:0007669"/>
    <property type="project" value="UniProtKB-UniRule"/>
</dbReference>
<evidence type="ECO:0000256" key="1">
    <source>
        <dbReference type="ARBA" id="ARBA00000642"/>
    </source>
</evidence>
<dbReference type="AlphaFoldDB" id="A0A2X4VDX6"/>
<dbReference type="PROSITE" id="PS00111">
    <property type="entry name" value="PGLYCERATE_KINASE"/>
    <property type="match status" value="1"/>
</dbReference>
<dbReference type="PANTHER" id="PTHR11406:SF23">
    <property type="entry name" value="PHOSPHOGLYCERATE KINASE 1, CHLOROPLASTIC-RELATED"/>
    <property type="match status" value="1"/>
</dbReference>
<dbReference type="Proteomes" id="UP000248897">
    <property type="component" value="Chromosome 1"/>
</dbReference>